<gene>
    <name evidence="2" type="ORF">DICPUDRAFT_99461</name>
</gene>
<organism evidence="2 3">
    <name type="scientific">Dictyostelium purpureum</name>
    <name type="common">Slime mold</name>
    <dbReference type="NCBI Taxonomy" id="5786"/>
    <lineage>
        <taxon>Eukaryota</taxon>
        <taxon>Amoebozoa</taxon>
        <taxon>Evosea</taxon>
        <taxon>Eumycetozoa</taxon>
        <taxon>Dictyostelia</taxon>
        <taxon>Dictyosteliales</taxon>
        <taxon>Dictyosteliaceae</taxon>
        <taxon>Dictyostelium</taxon>
    </lineage>
</organism>
<dbReference type="AlphaFoldDB" id="F0ZZD4"/>
<feature type="transmembrane region" description="Helical" evidence="1">
    <location>
        <begin position="106"/>
        <end position="129"/>
    </location>
</feature>
<dbReference type="eggNOG" id="ENOG502RI46">
    <property type="taxonomic scope" value="Eukaryota"/>
</dbReference>
<evidence type="ECO:0000256" key="1">
    <source>
        <dbReference type="SAM" id="Phobius"/>
    </source>
</evidence>
<dbReference type="InParanoid" id="F0ZZD4"/>
<evidence type="ECO:0008006" key="4">
    <source>
        <dbReference type="Google" id="ProtNLM"/>
    </source>
</evidence>
<dbReference type="RefSeq" id="XP_003292778.1">
    <property type="nucleotide sequence ID" value="XM_003292730.1"/>
</dbReference>
<dbReference type="PANTHER" id="PTHR35202:SF1">
    <property type="entry name" value="TRANSMEMBRANE PROTEIN"/>
    <property type="match status" value="1"/>
</dbReference>
<dbReference type="KEGG" id="dpp:DICPUDRAFT_99461"/>
<dbReference type="OrthoDB" id="10536886at2759"/>
<evidence type="ECO:0000313" key="3">
    <source>
        <dbReference type="Proteomes" id="UP000001064"/>
    </source>
</evidence>
<dbReference type="EMBL" id="GL871308">
    <property type="protein sequence ID" value="EGC30680.1"/>
    <property type="molecule type" value="Genomic_DNA"/>
</dbReference>
<keyword evidence="1" id="KW-0472">Membrane</keyword>
<dbReference type="FunCoup" id="F0ZZD4">
    <property type="interactions" value="937"/>
</dbReference>
<name>F0ZZD4_DICPU</name>
<dbReference type="VEuPathDB" id="AmoebaDB:DICPUDRAFT_99461"/>
<proteinExistence type="predicted"/>
<dbReference type="GeneID" id="10508899"/>
<evidence type="ECO:0000313" key="2">
    <source>
        <dbReference type="EMBL" id="EGC30680.1"/>
    </source>
</evidence>
<keyword evidence="1" id="KW-1133">Transmembrane helix</keyword>
<dbReference type="OMA" id="DTENHRR"/>
<feature type="transmembrane region" description="Helical" evidence="1">
    <location>
        <begin position="64"/>
        <end position="86"/>
    </location>
</feature>
<protein>
    <recommendedName>
        <fullName evidence="4">Transmembrane protein</fullName>
    </recommendedName>
</protein>
<dbReference type="Proteomes" id="UP000001064">
    <property type="component" value="Unassembled WGS sequence"/>
</dbReference>
<accession>F0ZZD4</accession>
<reference evidence="3" key="1">
    <citation type="journal article" date="2011" name="Genome Biol.">
        <title>Comparative genomics of the social amoebae Dictyostelium discoideum and Dictyostelium purpureum.</title>
        <authorList>
            <consortium name="US DOE Joint Genome Institute (JGI-PGF)"/>
            <person name="Sucgang R."/>
            <person name="Kuo A."/>
            <person name="Tian X."/>
            <person name="Salerno W."/>
            <person name="Parikh A."/>
            <person name="Feasley C.L."/>
            <person name="Dalin E."/>
            <person name="Tu H."/>
            <person name="Huang E."/>
            <person name="Barry K."/>
            <person name="Lindquist E."/>
            <person name="Shapiro H."/>
            <person name="Bruce D."/>
            <person name="Schmutz J."/>
            <person name="Salamov A."/>
            <person name="Fey P."/>
            <person name="Gaudet P."/>
            <person name="Anjard C."/>
            <person name="Babu M.M."/>
            <person name="Basu S."/>
            <person name="Bushmanova Y."/>
            <person name="van der Wel H."/>
            <person name="Katoh-Kurasawa M."/>
            <person name="Dinh C."/>
            <person name="Coutinho P.M."/>
            <person name="Saito T."/>
            <person name="Elias M."/>
            <person name="Schaap P."/>
            <person name="Kay R.R."/>
            <person name="Henrissat B."/>
            <person name="Eichinger L."/>
            <person name="Rivero F."/>
            <person name="Putnam N.H."/>
            <person name="West C.M."/>
            <person name="Loomis W.F."/>
            <person name="Chisholm R.L."/>
            <person name="Shaulsky G."/>
            <person name="Strassmann J.E."/>
            <person name="Queller D.C."/>
            <person name="Kuspa A."/>
            <person name="Grigoriev I.V."/>
        </authorList>
    </citation>
    <scope>NUCLEOTIDE SEQUENCE [LARGE SCALE GENOMIC DNA]</scope>
    <source>
        <strain evidence="3">QSDP1</strain>
    </source>
</reference>
<dbReference type="PANTHER" id="PTHR35202">
    <property type="entry name" value="TRANSMEMBRANE PROTEIN-RELATED"/>
    <property type="match status" value="1"/>
</dbReference>
<sequence>MVRRKFKKDIFYKKEFEFNEFLINNKEIYYNKVDCLDGEQEYFREAFGFETPNLLSVLKAIRTFLSLGFIILCFLAILTILFMIDIQFIPKDNNPKTLRELKYWKFFFSFGPCLPTLFIFIAWACCFAIPKSIRIDCYNEFGEERCQQQLRYHSSFQGENDIWSWGPGRGWKTILVSTLVSLVSSIFSIYTSYKISLLE</sequence>
<keyword evidence="1" id="KW-0812">Transmembrane</keyword>
<keyword evidence="3" id="KW-1185">Reference proteome</keyword>
<dbReference type="InterPro" id="IPR040291">
    <property type="entry name" value="DDB_G0287341-like"/>
</dbReference>